<feature type="compositionally biased region" description="Low complexity" evidence="1">
    <location>
        <begin position="95"/>
        <end position="114"/>
    </location>
</feature>
<name>A0A4P9WGH3_9FUNG</name>
<dbReference type="Proteomes" id="UP000269721">
    <property type="component" value="Unassembled WGS sequence"/>
</dbReference>
<proteinExistence type="predicted"/>
<feature type="region of interest" description="Disordered" evidence="1">
    <location>
        <begin position="62"/>
        <end position="211"/>
    </location>
</feature>
<gene>
    <name evidence="2" type="ORF">BDK51DRAFT_41447</name>
</gene>
<reference evidence="3" key="1">
    <citation type="journal article" date="2018" name="Nat. Microbiol.">
        <title>Leveraging single-cell genomics to expand the fungal tree of life.</title>
        <authorList>
            <person name="Ahrendt S.R."/>
            <person name="Quandt C.A."/>
            <person name="Ciobanu D."/>
            <person name="Clum A."/>
            <person name="Salamov A."/>
            <person name="Andreopoulos B."/>
            <person name="Cheng J.F."/>
            <person name="Woyke T."/>
            <person name="Pelin A."/>
            <person name="Henrissat B."/>
            <person name="Reynolds N.K."/>
            <person name="Benny G.L."/>
            <person name="Smith M.E."/>
            <person name="James T.Y."/>
            <person name="Grigoriev I.V."/>
        </authorList>
    </citation>
    <scope>NUCLEOTIDE SEQUENCE [LARGE SCALE GENOMIC DNA]</scope>
</reference>
<feature type="region of interest" description="Disordered" evidence="1">
    <location>
        <begin position="1"/>
        <end position="36"/>
    </location>
</feature>
<organism evidence="2 3">
    <name type="scientific">Blyttiomyces helicus</name>
    <dbReference type="NCBI Taxonomy" id="388810"/>
    <lineage>
        <taxon>Eukaryota</taxon>
        <taxon>Fungi</taxon>
        <taxon>Fungi incertae sedis</taxon>
        <taxon>Chytridiomycota</taxon>
        <taxon>Chytridiomycota incertae sedis</taxon>
        <taxon>Chytridiomycetes</taxon>
        <taxon>Chytridiomycetes incertae sedis</taxon>
        <taxon>Blyttiomyces</taxon>
    </lineage>
</organism>
<keyword evidence="3" id="KW-1185">Reference proteome</keyword>
<feature type="compositionally biased region" description="Low complexity" evidence="1">
    <location>
        <begin position="130"/>
        <end position="143"/>
    </location>
</feature>
<feature type="compositionally biased region" description="Low complexity" evidence="1">
    <location>
        <begin position="14"/>
        <end position="23"/>
    </location>
</feature>
<dbReference type="EMBL" id="KZ995710">
    <property type="protein sequence ID" value="RKO90130.1"/>
    <property type="molecule type" value="Genomic_DNA"/>
</dbReference>
<evidence type="ECO:0000256" key="1">
    <source>
        <dbReference type="SAM" id="MobiDB-lite"/>
    </source>
</evidence>
<evidence type="ECO:0000313" key="3">
    <source>
        <dbReference type="Proteomes" id="UP000269721"/>
    </source>
</evidence>
<evidence type="ECO:0000313" key="2">
    <source>
        <dbReference type="EMBL" id="RKO90130.1"/>
    </source>
</evidence>
<protein>
    <submittedName>
        <fullName evidence="2">Uncharacterized protein</fullName>
    </submittedName>
</protein>
<accession>A0A4P9WGH3</accession>
<sequence>MEGSSIVIGDTDRTSTFSTTRTTLLKDPLQDQGNHTVIPRSLKRSRKRPRLELGRTTVRRLSSSNFLPLRPSRRSARPRGPDPAPNPMNQITVQTTPSRASPSAATPSPSSASSDKPLLERPPLPVKRSATTTGPPAWATGAASPRSATPRTRAASVEPLKTDGLGVETERTRSKTTGSATPTSAPWSRSTEQLEPLGGADGENVLSARLG</sequence>
<dbReference type="AlphaFoldDB" id="A0A4P9WGH3"/>
<feature type="compositionally biased region" description="Polar residues" evidence="1">
    <location>
        <begin position="175"/>
        <end position="193"/>
    </location>
</feature>